<name>A0A1R1YR81_9FUNG</name>
<dbReference type="InterPro" id="IPR002716">
    <property type="entry name" value="PIN_dom"/>
</dbReference>
<dbReference type="AlphaFoldDB" id="A0A1R1YR81"/>
<dbReference type="EMBL" id="LSSM01000294">
    <property type="protein sequence ID" value="OMJ29397.1"/>
    <property type="molecule type" value="Genomic_DNA"/>
</dbReference>
<dbReference type="PANTHER" id="PTHR16161:SF0">
    <property type="entry name" value="TRANSCRIPTIONAL PROTEIN SWT1"/>
    <property type="match status" value="1"/>
</dbReference>
<feature type="compositionally biased region" description="Polar residues" evidence="1">
    <location>
        <begin position="491"/>
        <end position="501"/>
    </location>
</feature>
<feature type="region of interest" description="Disordered" evidence="1">
    <location>
        <begin position="491"/>
        <end position="520"/>
    </location>
</feature>
<dbReference type="GO" id="GO:0005634">
    <property type="term" value="C:nucleus"/>
    <property type="evidence" value="ECO:0007669"/>
    <property type="project" value="TreeGrafter"/>
</dbReference>
<dbReference type="OrthoDB" id="2017974at2759"/>
<feature type="region of interest" description="Disordered" evidence="1">
    <location>
        <begin position="358"/>
        <end position="380"/>
    </location>
</feature>
<protein>
    <recommendedName>
        <fullName evidence="2">PIN domain-containing protein</fullName>
    </recommendedName>
</protein>
<gene>
    <name evidence="3" type="ORF">AYI69_g1105</name>
</gene>
<dbReference type="PANTHER" id="PTHR16161">
    <property type="entry name" value="TRANSCRIPTIONAL PROTEIN SWT1"/>
    <property type="match status" value="1"/>
</dbReference>
<evidence type="ECO:0000256" key="1">
    <source>
        <dbReference type="SAM" id="MobiDB-lite"/>
    </source>
</evidence>
<dbReference type="InterPro" id="IPR029060">
    <property type="entry name" value="PIN-like_dom_sf"/>
</dbReference>
<comment type="caution">
    <text evidence="3">The sequence shown here is derived from an EMBL/GenBank/DDBJ whole genome shotgun (WGS) entry which is preliminary data.</text>
</comment>
<dbReference type="SUPFAM" id="SSF88723">
    <property type="entry name" value="PIN domain-like"/>
    <property type="match status" value="1"/>
</dbReference>
<feature type="compositionally biased region" description="Polar residues" evidence="1">
    <location>
        <begin position="247"/>
        <end position="261"/>
    </location>
</feature>
<dbReference type="InterPro" id="IPR052626">
    <property type="entry name" value="SWT1_Regulator"/>
</dbReference>
<dbReference type="Gene3D" id="3.40.50.1010">
    <property type="entry name" value="5'-nuclease"/>
    <property type="match status" value="1"/>
</dbReference>
<evidence type="ECO:0000259" key="2">
    <source>
        <dbReference type="Pfam" id="PF13638"/>
    </source>
</evidence>
<evidence type="ECO:0000313" key="3">
    <source>
        <dbReference type="EMBL" id="OMJ29397.1"/>
    </source>
</evidence>
<dbReference type="Pfam" id="PF13638">
    <property type="entry name" value="PIN_4"/>
    <property type="match status" value="1"/>
</dbReference>
<organism evidence="3 4">
    <name type="scientific">Smittium culicis</name>
    <dbReference type="NCBI Taxonomy" id="133412"/>
    <lineage>
        <taxon>Eukaryota</taxon>
        <taxon>Fungi</taxon>
        <taxon>Fungi incertae sedis</taxon>
        <taxon>Zoopagomycota</taxon>
        <taxon>Kickxellomycotina</taxon>
        <taxon>Harpellomycetes</taxon>
        <taxon>Harpellales</taxon>
        <taxon>Legeriomycetaceae</taxon>
        <taxon>Smittium</taxon>
    </lineage>
</organism>
<keyword evidence="4" id="KW-1185">Reference proteome</keyword>
<sequence length="697" mass="78191">MISNQDEESSKTTTLVLDTNYLIEYLSFLKTVYKAATSNPKYNTLLIVPFVVLGELDNLNKFAVQRVKKKQSSDENLRKAEIERANCLGTNDSNSVIDKNLGIPGYVPLESFDQSNPKEKKVVLRCQKLEETLSGDSQNNDNMILDCCRYFSIKKRHKVGLLTFDKNLQLKARVHEISVIGKFPGTGLQFLEFVEKNFSALHDESIELALNSPNVINKEKNKNTNKTFQIPNLSKTDLIEPVFFDSPKTQPRTPTMNNSASKKSKRKFAYDSVYIADLNPEESIPISSGNTYADIMEKKSKLSSGSKKRTNISDEFEISYDLLPQPQMTNTGSDIEMSNNELNFEISKTPRKIANIKSKNAIKREKKSNSDTPLDSHSEQLLKNEILRDSVVIDEKHKNNKPKYSVPEKLLITSNIPKNSELGDRLINHNKKNSVLEQPLKSSDKKSIKQLKKARPLDAKILNKTEGKINGSSIKIGSISEGKDTLNHSSINSVSAATPTPKSDIVKKPKETNLGSSNTNSPVVAVATLDTKKAKKKKKNNTVNNPGGGSVSNLAPKPSKNVSVENITSKAGKKKGNKPGNKFDVETSENRRIISKLEIEKILGRPMSNTLKSIIKDYKSDLVDELQTNKKPAKNSHENISDKISHIQVKKLYLKRKRDSNDIGKESSDVKKQRISYYPPIKYFKVVSFPRSDYIRL</sequence>
<evidence type="ECO:0000313" key="4">
    <source>
        <dbReference type="Proteomes" id="UP000187429"/>
    </source>
</evidence>
<feature type="compositionally biased region" description="Polar residues" evidence="1">
    <location>
        <begin position="560"/>
        <end position="569"/>
    </location>
</feature>
<feature type="domain" description="PIN" evidence="2">
    <location>
        <begin position="15"/>
        <end position="179"/>
    </location>
</feature>
<feature type="region of interest" description="Disordered" evidence="1">
    <location>
        <begin position="532"/>
        <end position="586"/>
    </location>
</feature>
<dbReference type="GO" id="GO:0004540">
    <property type="term" value="F:RNA nuclease activity"/>
    <property type="evidence" value="ECO:0007669"/>
    <property type="project" value="UniProtKB-ARBA"/>
</dbReference>
<proteinExistence type="predicted"/>
<dbReference type="Proteomes" id="UP000187429">
    <property type="component" value="Unassembled WGS sequence"/>
</dbReference>
<reference evidence="4" key="1">
    <citation type="submission" date="2017-01" db="EMBL/GenBank/DDBJ databases">
        <authorList>
            <person name="Wang Y."/>
            <person name="White M."/>
            <person name="Kvist S."/>
            <person name="Moncalvo J.-M."/>
        </authorList>
    </citation>
    <scope>NUCLEOTIDE SEQUENCE [LARGE SCALE GENOMIC DNA]</scope>
    <source>
        <strain evidence="4">ID-206-W2</strain>
    </source>
</reference>
<feature type="region of interest" description="Disordered" evidence="1">
    <location>
        <begin position="244"/>
        <end position="263"/>
    </location>
</feature>
<accession>A0A1R1YR81</accession>